<gene>
    <name evidence="3" type="ORF">MICPUN_104479</name>
</gene>
<dbReference type="GeneID" id="8249573"/>
<dbReference type="InterPro" id="IPR042856">
    <property type="entry name" value="RSP14"/>
</dbReference>
<name>C1EIP6_MICCC</name>
<dbReference type="InterPro" id="IPR016024">
    <property type="entry name" value="ARM-type_fold"/>
</dbReference>
<dbReference type="eggNOG" id="ENOG502SA9J">
    <property type="taxonomic scope" value="Eukaryota"/>
</dbReference>
<keyword evidence="4" id="KW-1185">Reference proteome</keyword>
<accession>C1EIP6</accession>
<feature type="region of interest" description="Disordered" evidence="2">
    <location>
        <begin position="317"/>
        <end position="386"/>
    </location>
</feature>
<evidence type="ECO:0000256" key="2">
    <source>
        <dbReference type="SAM" id="MobiDB-lite"/>
    </source>
</evidence>
<dbReference type="OrthoDB" id="409644at2759"/>
<dbReference type="PANTHER" id="PTHR15599">
    <property type="entry name" value="RTDR1"/>
    <property type="match status" value="1"/>
</dbReference>
<evidence type="ECO:0000313" key="4">
    <source>
        <dbReference type="Proteomes" id="UP000002009"/>
    </source>
</evidence>
<dbReference type="AlphaFoldDB" id="C1EIP6"/>
<protein>
    <submittedName>
        <fullName evidence="3">Uncharacterized protein</fullName>
    </submittedName>
</protein>
<dbReference type="Gene3D" id="1.25.10.10">
    <property type="entry name" value="Leucine-rich Repeat Variant"/>
    <property type="match status" value="2"/>
</dbReference>
<evidence type="ECO:0000256" key="1">
    <source>
        <dbReference type="PROSITE-ProRule" id="PRU00259"/>
    </source>
</evidence>
<dbReference type="SMART" id="SM00185">
    <property type="entry name" value="ARM"/>
    <property type="match status" value="4"/>
</dbReference>
<organism evidence="3 4">
    <name type="scientific">Micromonas commoda (strain RCC299 / NOUM17 / CCMP2709)</name>
    <name type="common">Picoplanktonic green alga</name>
    <dbReference type="NCBI Taxonomy" id="296587"/>
    <lineage>
        <taxon>Eukaryota</taxon>
        <taxon>Viridiplantae</taxon>
        <taxon>Chlorophyta</taxon>
        <taxon>Mamiellophyceae</taxon>
        <taxon>Mamiellales</taxon>
        <taxon>Mamiellaceae</taxon>
        <taxon>Micromonas</taxon>
    </lineage>
</organism>
<dbReference type="InterPro" id="IPR011989">
    <property type="entry name" value="ARM-like"/>
</dbReference>
<dbReference type="EMBL" id="CP001334">
    <property type="protein sequence ID" value="ACO68049.1"/>
    <property type="molecule type" value="Genomic_DNA"/>
</dbReference>
<feature type="compositionally biased region" description="Low complexity" evidence="2">
    <location>
        <begin position="368"/>
        <end position="380"/>
    </location>
</feature>
<dbReference type="SUPFAM" id="SSF48371">
    <property type="entry name" value="ARM repeat"/>
    <property type="match status" value="1"/>
</dbReference>
<dbReference type="PROSITE" id="PS50176">
    <property type="entry name" value="ARM_REPEAT"/>
    <property type="match status" value="1"/>
</dbReference>
<dbReference type="KEGG" id="mis:MICPUN_104479"/>
<reference evidence="3 4" key="1">
    <citation type="journal article" date="2009" name="Science">
        <title>Green evolution and dynamic adaptations revealed by genomes of the marine picoeukaryotes Micromonas.</title>
        <authorList>
            <person name="Worden A.Z."/>
            <person name="Lee J.H."/>
            <person name="Mock T."/>
            <person name="Rouze P."/>
            <person name="Simmons M.P."/>
            <person name="Aerts A.L."/>
            <person name="Allen A.E."/>
            <person name="Cuvelier M.L."/>
            <person name="Derelle E."/>
            <person name="Everett M.V."/>
            <person name="Foulon E."/>
            <person name="Grimwood J."/>
            <person name="Gundlach H."/>
            <person name="Henrissat B."/>
            <person name="Napoli C."/>
            <person name="McDonald S.M."/>
            <person name="Parker M.S."/>
            <person name="Rombauts S."/>
            <person name="Salamov A."/>
            <person name="Von Dassow P."/>
            <person name="Badger J.H."/>
            <person name="Coutinho P.M."/>
            <person name="Demir E."/>
            <person name="Dubchak I."/>
            <person name="Gentemann C."/>
            <person name="Eikrem W."/>
            <person name="Gready J.E."/>
            <person name="John U."/>
            <person name="Lanier W."/>
            <person name="Lindquist E.A."/>
            <person name="Lucas S."/>
            <person name="Mayer K.F."/>
            <person name="Moreau H."/>
            <person name="Not F."/>
            <person name="Otillar R."/>
            <person name="Panaud O."/>
            <person name="Pangilinan J."/>
            <person name="Paulsen I."/>
            <person name="Piegu B."/>
            <person name="Poliakov A."/>
            <person name="Robbens S."/>
            <person name="Schmutz J."/>
            <person name="Toulza E."/>
            <person name="Wyss T."/>
            <person name="Zelensky A."/>
            <person name="Zhou K."/>
            <person name="Armbrust E.V."/>
            <person name="Bhattacharya D."/>
            <person name="Goodenough U.W."/>
            <person name="Van de Peer Y."/>
            <person name="Grigoriev I.V."/>
        </authorList>
    </citation>
    <scope>NUCLEOTIDE SEQUENCE [LARGE SCALE GENOMIC DNA]</scope>
    <source>
        <strain evidence="4">RCC299 / NOUM17</strain>
    </source>
</reference>
<dbReference type="PANTHER" id="PTHR15599:SF3">
    <property type="entry name" value="ARMADILLO REPEAT-CONTAINING DOMAIN-CONTAINING PROTEIN"/>
    <property type="match status" value="1"/>
</dbReference>
<proteinExistence type="predicted"/>
<feature type="repeat" description="ARM" evidence="1">
    <location>
        <begin position="245"/>
        <end position="287"/>
    </location>
</feature>
<dbReference type="RefSeq" id="XP_002506791.1">
    <property type="nucleotide sequence ID" value="XM_002506745.1"/>
</dbReference>
<dbReference type="InterPro" id="IPR000225">
    <property type="entry name" value="Armadillo"/>
</dbReference>
<sequence>MVDVLAATSADVHAVLSQRASGPLSGRREQVARTLREFVDANEDARASPNLRDERRDELGGITSLLTDGDLPGDQDLALLALKTLKILSRKEDNRRRFGRELCRAVVRLALTHPRASHAVTAEGANVVLNACYEKENVEHVLECGGVQPLVRRVADTGESWRCRSAAAGAVQSVCFQAPGRCRVRDCDGVAALVALMKELDRREGGTRDSSFTDDERSMCRARVVGALHNVSADDDAIRLVRLSDGVPHLVRALGDVDDVVVNSAAGATQNVSRERASRALFRRHGAVEALTKLLARGRDPATQARAAGALLNCLGPDLDDGHGTTRGEKARADEGDDGSDHTPRTGENETKENASGGSNEGEQAPLGVRGSRSSGSGRVPAEGSERRALGRLLSSAMALTAVWDGLFETTPTFDPKVSA</sequence>
<dbReference type="InParanoid" id="C1EIP6"/>
<dbReference type="Proteomes" id="UP000002009">
    <property type="component" value="Chromosome 16"/>
</dbReference>
<evidence type="ECO:0000313" key="3">
    <source>
        <dbReference type="EMBL" id="ACO68049.1"/>
    </source>
</evidence>
<feature type="compositionally biased region" description="Basic and acidic residues" evidence="2">
    <location>
        <begin position="320"/>
        <end position="353"/>
    </location>
</feature>
<dbReference type="OMA" id="QAQVCAS"/>